<dbReference type="EMBL" id="CM042882">
    <property type="protein sequence ID" value="KAI4382335.1"/>
    <property type="molecule type" value="Genomic_DNA"/>
</dbReference>
<proteinExistence type="predicted"/>
<name>A0ACB9RTE0_9MYRT</name>
<reference evidence="2" key="1">
    <citation type="journal article" date="2023" name="Front. Plant Sci.">
        <title>Chromosomal-level genome assembly of Melastoma candidum provides insights into trichome evolution.</title>
        <authorList>
            <person name="Zhong Y."/>
            <person name="Wu W."/>
            <person name="Sun C."/>
            <person name="Zou P."/>
            <person name="Liu Y."/>
            <person name="Dai S."/>
            <person name="Zhou R."/>
        </authorList>
    </citation>
    <scope>NUCLEOTIDE SEQUENCE [LARGE SCALE GENOMIC DNA]</scope>
</reference>
<accession>A0ACB9RTE0</accession>
<evidence type="ECO:0000313" key="1">
    <source>
        <dbReference type="EMBL" id="KAI4382335.1"/>
    </source>
</evidence>
<comment type="caution">
    <text evidence="1">The sequence shown here is derived from an EMBL/GenBank/DDBJ whole genome shotgun (WGS) entry which is preliminary data.</text>
</comment>
<gene>
    <name evidence="1" type="ORF">MLD38_008312</name>
</gene>
<organism evidence="1 2">
    <name type="scientific">Melastoma candidum</name>
    <dbReference type="NCBI Taxonomy" id="119954"/>
    <lineage>
        <taxon>Eukaryota</taxon>
        <taxon>Viridiplantae</taxon>
        <taxon>Streptophyta</taxon>
        <taxon>Embryophyta</taxon>
        <taxon>Tracheophyta</taxon>
        <taxon>Spermatophyta</taxon>
        <taxon>Magnoliopsida</taxon>
        <taxon>eudicotyledons</taxon>
        <taxon>Gunneridae</taxon>
        <taxon>Pentapetalae</taxon>
        <taxon>rosids</taxon>
        <taxon>malvids</taxon>
        <taxon>Myrtales</taxon>
        <taxon>Melastomataceae</taxon>
        <taxon>Melastomatoideae</taxon>
        <taxon>Melastomateae</taxon>
        <taxon>Melastoma</taxon>
    </lineage>
</organism>
<protein>
    <submittedName>
        <fullName evidence="1">Uncharacterized protein</fullName>
    </submittedName>
</protein>
<sequence>MHIGFITMEPQTLFIPQYVDSNLVLFVSRGDAKLGLIYQDYLVERRLKIGYVYRIPAGSALCLVNVGEGQRLHIICSIDTSESLGLRNFQVASIVFGLSSSEAEPTRPRSLKDLILRPWLRHLMSRGKKWVNS</sequence>
<dbReference type="Proteomes" id="UP001057402">
    <property type="component" value="Chromosome 3"/>
</dbReference>
<evidence type="ECO:0000313" key="2">
    <source>
        <dbReference type="Proteomes" id="UP001057402"/>
    </source>
</evidence>
<keyword evidence="2" id="KW-1185">Reference proteome</keyword>